<dbReference type="PANTHER" id="PTHR35841:SF1">
    <property type="entry name" value="PHOSPHONATES-BINDING PERIPLASMIC PROTEIN"/>
    <property type="match status" value="1"/>
</dbReference>
<proteinExistence type="inferred from homology"/>
<comment type="similarity">
    <text evidence="1">Belongs to the phosphate/phosphite/phosphonate binding protein family.</text>
</comment>
<dbReference type="EMBL" id="QRMZ01000005">
    <property type="protein sequence ID" value="RHK07237.1"/>
    <property type="molecule type" value="Genomic_DNA"/>
</dbReference>
<dbReference type="SUPFAM" id="SSF53850">
    <property type="entry name" value="Periplasmic binding protein-like II"/>
    <property type="match status" value="1"/>
</dbReference>
<dbReference type="NCBIfam" id="TIGR01098">
    <property type="entry name" value="3A0109s03R"/>
    <property type="match status" value="1"/>
</dbReference>
<protein>
    <submittedName>
        <fullName evidence="3">Phosphate/phosphite/phosphonate ABC transporter substrate-binding protein</fullName>
    </submittedName>
</protein>
<evidence type="ECO:0000313" key="3">
    <source>
        <dbReference type="EMBL" id="RHK07237.1"/>
    </source>
</evidence>
<dbReference type="GO" id="GO:0043190">
    <property type="term" value="C:ATP-binding cassette (ABC) transporter complex"/>
    <property type="evidence" value="ECO:0007669"/>
    <property type="project" value="InterPro"/>
</dbReference>
<accession>A0A415EVB1</accession>
<dbReference type="CDD" id="cd01071">
    <property type="entry name" value="PBP2_PhnD_like"/>
    <property type="match status" value="1"/>
</dbReference>
<dbReference type="GO" id="GO:0055085">
    <property type="term" value="P:transmembrane transport"/>
    <property type="evidence" value="ECO:0007669"/>
    <property type="project" value="InterPro"/>
</dbReference>
<dbReference type="Gene3D" id="3.40.190.10">
    <property type="entry name" value="Periplasmic binding protein-like II"/>
    <property type="match status" value="2"/>
</dbReference>
<reference evidence="3 4" key="1">
    <citation type="submission" date="2018-08" db="EMBL/GenBank/DDBJ databases">
        <title>A genome reference for cultivated species of the human gut microbiota.</title>
        <authorList>
            <person name="Zou Y."/>
            <person name="Xue W."/>
            <person name="Luo G."/>
        </authorList>
    </citation>
    <scope>NUCLEOTIDE SEQUENCE [LARGE SCALE GENOMIC DNA]</scope>
    <source>
        <strain evidence="3 4">AF48-16</strain>
    </source>
</reference>
<dbReference type="RefSeq" id="WP_015508762.1">
    <property type="nucleotide sequence ID" value="NZ_CP116026.1"/>
</dbReference>
<dbReference type="Proteomes" id="UP000286288">
    <property type="component" value="Unassembled WGS sequence"/>
</dbReference>
<evidence type="ECO:0000313" key="4">
    <source>
        <dbReference type="Proteomes" id="UP000286288"/>
    </source>
</evidence>
<comment type="caution">
    <text evidence="3">The sequence shown here is derived from an EMBL/GenBank/DDBJ whole genome shotgun (WGS) entry which is preliminary data.</text>
</comment>
<organism evidence="3 4">
    <name type="scientific">Enterococcus casseliflavus</name>
    <name type="common">Enterococcus flavescens</name>
    <dbReference type="NCBI Taxonomy" id="37734"/>
    <lineage>
        <taxon>Bacteria</taxon>
        <taxon>Bacillati</taxon>
        <taxon>Bacillota</taxon>
        <taxon>Bacilli</taxon>
        <taxon>Lactobacillales</taxon>
        <taxon>Enterococcaceae</taxon>
        <taxon>Enterococcus</taxon>
    </lineage>
</organism>
<name>A0A415EVB1_ENTCA</name>
<gene>
    <name evidence="3" type="primary">phnD</name>
    <name evidence="3" type="ORF">DW084_05070</name>
</gene>
<keyword evidence="2" id="KW-0732">Signal</keyword>
<dbReference type="InterPro" id="IPR005770">
    <property type="entry name" value="PhnD"/>
</dbReference>
<evidence type="ECO:0000256" key="2">
    <source>
        <dbReference type="ARBA" id="ARBA00022729"/>
    </source>
</evidence>
<dbReference type="PROSITE" id="PS51257">
    <property type="entry name" value="PROKAR_LIPOPROTEIN"/>
    <property type="match status" value="1"/>
</dbReference>
<dbReference type="AlphaFoldDB" id="A0A415EVB1"/>
<dbReference type="Pfam" id="PF12974">
    <property type="entry name" value="Phosphonate-bd"/>
    <property type="match status" value="1"/>
</dbReference>
<dbReference type="PANTHER" id="PTHR35841">
    <property type="entry name" value="PHOSPHONATES-BINDING PERIPLASMIC PROTEIN"/>
    <property type="match status" value="1"/>
</dbReference>
<sequence length="306" mass="33459">MNKKQWALVGLIHIFALGMLAGCGKSAASADAKDGQSVDKLTIVQIQDETNPDSGQKNEQFRSDMSEALGIEVEELEGADYSVGIEALKAGKLDVLLVSPMSYYQAKKIAGAEPLVTTTSMGQEEYKTLFVVGKDDTTTQSLADLKGKSFAFVDPASSSGYMYPKAKLVKELSLDPNQLENPGYFFDTVAYSGKHDSSLMGVAKGDYDAAAVAGQVITSLVDAGMIQEDDIRVIGETETIPNALFVVRSDLPAETKAALKDFYLTYENEEYFETFYGSKEVRFTEAKDEDYEVVQEMVEILNLEEE</sequence>
<dbReference type="GeneID" id="83458005"/>
<evidence type="ECO:0000256" key="1">
    <source>
        <dbReference type="ARBA" id="ARBA00007162"/>
    </source>
</evidence>